<keyword evidence="2" id="KW-1133">Transmembrane helix</keyword>
<evidence type="ECO:0000313" key="5">
    <source>
        <dbReference type="EMBL" id="KAF7998140.1"/>
    </source>
</evidence>
<feature type="chain" id="PRO_5032682493" description="VWFC domain-containing protein" evidence="3">
    <location>
        <begin position="27"/>
        <end position="683"/>
    </location>
</feature>
<feature type="compositionally biased region" description="Low complexity" evidence="1">
    <location>
        <begin position="269"/>
        <end position="307"/>
    </location>
</feature>
<feature type="region of interest" description="Disordered" evidence="1">
    <location>
        <begin position="383"/>
        <end position="419"/>
    </location>
</feature>
<proteinExistence type="predicted"/>
<feature type="compositionally biased region" description="Low complexity" evidence="1">
    <location>
        <begin position="647"/>
        <end position="666"/>
    </location>
</feature>
<accession>A0A834Y4T7</accession>
<keyword evidence="2" id="KW-0472">Membrane</keyword>
<feature type="region of interest" description="Disordered" evidence="1">
    <location>
        <begin position="628"/>
        <end position="683"/>
    </location>
</feature>
<comment type="caution">
    <text evidence="5">The sequence shown here is derived from an EMBL/GenBank/DDBJ whole genome shotgun (WGS) entry which is preliminary data.</text>
</comment>
<dbReference type="InterPro" id="IPR042378">
    <property type="entry name" value="IDD"/>
</dbReference>
<evidence type="ECO:0000256" key="2">
    <source>
        <dbReference type="SAM" id="Phobius"/>
    </source>
</evidence>
<dbReference type="EMBL" id="JACMRX010000001">
    <property type="protein sequence ID" value="KAF7998140.1"/>
    <property type="molecule type" value="Genomic_DNA"/>
</dbReference>
<gene>
    <name evidence="5" type="ORF">HCN44_009538</name>
</gene>
<feature type="signal peptide" evidence="3">
    <location>
        <begin position="1"/>
        <end position="26"/>
    </location>
</feature>
<dbReference type="PANTHER" id="PTHR15256">
    <property type="entry name" value="INTEGRAL MEMBRANE PROTEIN DGCR2/IDD"/>
    <property type="match status" value="1"/>
</dbReference>
<dbReference type="Proteomes" id="UP000639338">
    <property type="component" value="Unassembled WGS sequence"/>
</dbReference>
<evidence type="ECO:0000256" key="3">
    <source>
        <dbReference type="SAM" id="SignalP"/>
    </source>
</evidence>
<reference evidence="5 6" key="1">
    <citation type="submission" date="2020-08" db="EMBL/GenBank/DDBJ databases">
        <title>Aphidius gifuensis genome sequencing and assembly.</title>
        <authorList>
            <person name="Du Z."/>
        </authorList>
    </citation>
    <scope>NUCLEOTIDE SEQUENCE [LARGE SCALE GENOMIC DNA]</scope>
    <source>
        <strain evidence="5">YNYX2018</strain>
        <tissue evidence="5">Adults</tissue>
    </source>
</reference>
<feature type="domain" description="VWFC" evidence="4">
    <location>
        <begin position="28"/>
        <end position="95"/>
    </location>
</feature>
<dbReference type="GO" id="GO:0016020">
    <property type="term" value="C:membrane"/>
    <property type="evidence" value="ECO:0007669"/>
    <property type="project" value="TreeGrafter"/>
</dbReference>
<feature type="compositionally biased region" description="Polar residues" evidence="1">
    <location>
        <begin position="637"/>
        <end position="646"/>
    </location>
</feature>
<evidence type="ECO:0000313" key="6">
    <source>
        <dbReference type="Proteomes" id="UP000639338"/>
    </source>
</evidence>
<evidence type="ECO:0000259" key="4">
    <source>
        <dbReference type="PROSITE" id="PS50184"/>
    </source>
</evidence>
<organism evidence="5 6">
    <name type="scientific">Aphidius gifuensis</name>
    <name type="common">Parasitoid wasp</name>
    <dbReference type="NCBI Taxonomy" id="684658"/>
    <lineage>
        <taxon>Eukaryota</taxon>
        <taxon>Metazoa</taxon>
        <taxon>Ecdysozoa</taxon>
        <taxon>Arthropoda</taxon>
        <taxon>Hexapoda</taxon>
        <taxon>Insecta</taxon>
        <taxon>Pterygota</taxon>
        <taxon>Neoptera</taxon>
        <taxon>Endopterygota</taxon>
        <taxon>Hymenoptera</taxon>
        <taxon>Apocrita</taxon>
        <taxon>Ichneumonoidea</taxon>
        <taxon>Braconidae</taxon>
        <taxon>Aphidiinae</taxon>
        <taxon>Aphidius</taxon>
    </lineage>
</organism>
<keyword evidence="6" id="KW-1185">Reference proteome</keyword>
<dbReference type="OrthoDB" id="6288751at2759"/>
<keyword evidence="2" id="KW-0812">Transmembrane</keyword>
<sequence length="683" mass="74991">MRYKSGDLLGYAVLMLTLHLNGRVEGGGVCKDSQGHTYNTGFLYIPEPCTVCVCDNGSPKWCKAVICTLSQKPMPKQDCKSFRIDGTPCCEFICLDDTLSSGTNDKSDGIENSSETSANYDLGLRLVASCFTAILSLSLLFFLIHRLRQRKIRAGRQNRQLTDDQRTLGNMGYLERGGLPHGVQMDDLACGGGYPLWKPPGNYFPRGEAPPPYEEAVAAARAEQALLSMQQPHATLSPLNLQNTYLTTHTIHPTVTLVTGMQNTLTANSPTPSNHIPSPSSSSSCGTSRQLSQINSHCHQQQNHQQIQQIDNNSLSSGGVVGVAGGGGVGVAGGTSGYYNNTIVNTNYNVGTSTYENLPGPITLSNIAPQQQQHTNVNNHFNNINNNTNNNSNNNITNNTNNKNNNNLNNNSNNNINNNTNNCHQLQSTISNNINTKNYHTTLPRQGSAFTISTNTGISTHRTIPRTLATSNHLRIRRDLLINQSVLCDTKKINNITSTINKLPNSAPPIVTSSNKLLQKKFNIETLKDFKFNHSINKNDDAYCKIEAGPSNINSAIKKPTPLISRAGTNQDESFDSVTCHCSMQALPTMHDDADDYRSECENCKSATGSRYYLDNEDELVTSPHETMTLHRRPEETTTSVTPQYYRTSLTLPTSTRQRTRSTGGRNWFNSMPESSTESSDDD</sequence>
<dbReference type="PROSITE" id="PS50184">
    <property type="entry name" value="VWFC_2"/>
    <property type="match status" value="1"/>
</dbReference>
<feature type="transmembrane region" description="Helical" evidence="2">
    <location>
        <begin position="122"/>
        <end position="144"/>
    </location>
</feature>
<evidence type="ECO:0000256" key="1">
    <source>
        <dbReference type="SAM" id="MobiDB-lite"/>
    </source>
</evidence>
<dbReference type="PANTHER" id="PTHR15256:SF6">
    <property type="entry name" value="INTEGRAL MEMBRANE PROTEIN DGCR2_IDD"/>
    <property type="match status" value="1"/>
</dbReference>
<name>A0A834Y4T7_APHGI</name>
<dbReference type="InterPro" id="IPR001007">
    <property type="entry name" value="VWF_dom"/>
</dbReference>
<feature type="region of interest" description="Disordered" evidence="1">
    <location>
        <begin position="264"/>
        <end position="307"/>
    </location>
</feature>
<keyword evidence="3" id="KW-0732">Signal</keyword>
<protein>
    <recommendedName>
        <fullName evidence="4">VWFC domain-containing protein</fullName>
    </recommendedName>
</protein>
<feature type="compositionally biased region" description="Polar residues" evidence="1">
    <location>
        <begin position="668"/>
        <end position="683"/>
    </location>
</feature>
<dbReference type="AlphaFoldDB" id="A0A834Y4T7"/>